<dbReference type="PANTHER" id="PTHR36933:SF1">
    <property type="entry name" value="SLL0788 PROTEIN"/>
    <property type="match status" value="1"/>
</dbReference>
<dbReference type="AlphaFoldDB" id="A0A1A0R6A4"/>
<organism evidence="3 4">
    <name type="scientific">Mycolicibacterium peregrinum</name>
    <name type="common">Mycobacterium peregrinum</name>
    <dbReference type="NCBI Taxonomy" id="43304"/>
    <lineage>
        <taxon>Bacteria</taxon>
        <taxon>Bacillati</taxon>
        <taxon>Actinomycetota</taxon>
        <taxon>Actinomycetes</taxon>
        <taxon>Mycobacteriales</taxon>
        <taxon>Mycobacteriaceae</taxon>
        <taxon>Mycolicibacterium</taxon>
    </lineage>
</organism>
<dbReference type="Gene3D" id="1.20.1260.10">
    <property type="match status" value="1"/>
</dbReference>
<dbReference type="PANTHER" id="PTHR36933">
    <property type="entry name" value="SLL0788 PROTEIN"/>
    <property type="match status" value="1"/>
</dbReference>
<name>A0A1A0R6A4_MYCPR</name>
<proteinExistence type="predicted"/>
<evidence type="ECO:0000256" key="1">
    <source>
        <dbReference type="SAM" id="SignalP"/>
    </source>
</evidence>
<evidence type="ECO:0000313" key="3">
    <source>
        <dbReference type="EMBL" id="OBB29862.1"/>
    </source>
</evidence>
<dbReference type="InterPro" id="IPR012347">
    <property type="entry name" value="Ferritin-like"/>
</dbReference>
<keyword evidence="1" id="KW-0732">Signal</keyword>
<comment type="caution">
    <text evidence="3">The sequence shown here is derived from an EMBL/GenBank/DDBJ whole genome shotgun (WGS) entry which is preliminary data.</text>
</comment>
<dbReference type="OrthoDB" id="26872at2"/>
<accession>A0A1A0R6A4</accession>
<gene>
    <name evidence="3" type="ORF">A5792_03130</name>
</gene>
<dbReference type="STRING" id="43304.GCA_001403655_06389"/>
<evidence type="ECO:0000313" key="4">
    <source>
        <dbReference type="Proteomes" id="UP000093902"/>
    </source>
</evidence>
<protein>
    <recommendedName>
        <fullName evidence="2">DUF305 domain-containing protein</fullName>
    </recommendedName>
</protein>
<feature type="chain" id="PRO_5008297331" description="DUF305 domain-containing protein" evidence="1">
    <location>
        <begin position="27"/>
        <end position="210"/>
    </location>
</feature>
<dbReference type="Proteomes" id="UP000093902">
    <property type="component" value="Unassembled WGS sequence"/>
</dbReference>
<dbReference type="RefSeq" id="WP_064932244.1">
    <property type="nucleotide sequence ID" value="NZ_LZSO01000023.1"/>
</dbReference>
<feature type="domain" description="DUF305" evidence="2">
    <location>
        <begin position="42"/>
        <end position="198"/>
    </location>
</feature>
<feature type="signal peptide" evidence="1">
    <location>
        <begin position="1"/>
        <end position="26"/>
    </location>
</feature>
<reference evidence="4" key="1">
    <citation type="submission" date="2016-06" db="EMBL/GenBank/DDBJ databases">
        <authorList>
            <person name="Sutton G."/>
            <person name="Brinkac L."/>
            <person name="Sanka R."/>
            <person name="Adams M."/>
            <person name="Lau E."/>
            <person name="Mehaffy C."/>
            <person name="Tameris M."/>
            <person name="Hatherill M."/>
            <person name="Hanekom W."/>
            <person name="Mahomed H."/>
            <person name="Mcshane H."/>
        </authorList>
    </citation>
    <scope>NUCLEOTIDE SEQUENCE [LARGE SCALE GENOMIC DNA]</scope>
    <source>
        <strain evidence="4">852002-51209_SCH5440388</strain>
    </source>
</reference>
<evidence type="ECO:0000259" key="2">
    <source>
        <dbReference type="Pfam" id="PF03713"/>
    </source>
</evidence>
<sequence>MSASIPARIFGATVVIAAAAFLGAFAESHHNDNAPPLMSEADVTFAQMMMTHHQQAITICDLLSADAAPEIRTLADQIRLQQQAEVGTMVGWLQLAEQPLNPTVPTEHTGHGMSHHHDTDQPTGMQMGMASPDELARLQRATGPANEALFLQLMTRHHQGGAEMAFDETRDGSNEAIRRTALAMVTEQTQEIQLMEHLMKTRDATPLPYP</sequence>
<dbReference type="InterPro" id="IPR005183">
    <property type="entry name" value="DUF305_CopM-like"/>
</dbReference>
<dbReference type="Pfam" id="PF03713">
    <property type="entry name" value="DUF305"/>
    <property type="match status" value="1"/>
</dbReference>
<dbReference type="EMBL" id="LZSO01000023">
    <property type="protein sequence ID" value="OBB29862.1"/>
    <property type="molecule type" value="Genomic_DNA"/>
</dbReference>